<dbReference type="Proteomes" id="UP001215087">
    <property type="component" value="Unassembled WGS sequence"/>
</dbReference>
<organism evidence="2 3">
    <name type="scientific">Eubacterium limosum</name>
    <dbReference type="NCBI Taxonomy" id="1736"/>
    <lineage>
        <taxon>Bacteria</taxon>
        <taxon>Bacillati</taxon>
        <taxon>Bacillota</taxon>
        <taxon>Clostridia</taxon>
        <taxon>Eubacteriales</taxon>
        <taxon>Eubacteriaceae</taxon>
        <taxon>Eubacterium</taxon>
    </lineage>
</organism>
<keyword evidence="3" id="KW-1185">Reference proteome</keyword>
<feature type="region of interest" description="Disordered" evidence="1">
    <location>
        <begin position="1"/>
        <end position="24"/>
    </location>
</feature>
<name>A0ABT5UV35_EUBLI</name>
<dbReference type="EMBL" id="JAQSVD010000021">
    <property type="protein sequence ID" value="MDE1472832.1"/>
    <property type="molecule type" value="Genomic_DNA"/>
</dbReference>
<dbReference type="RefSeq" id="WP_274703077.1">
    <property type="nucleotide sequence ID" value="NZ_JAQSVD010000021.1"/>
</dbReference>
<feature type="compositionally biased region" description="Basic and acidic residues" evidence="1">
    <location>
        <begin position="13"/>
        <end position="24"/>
    </location>
</feature>
<evidence type="ECO:0000313" key="2">
    <source>
        <dbReference type="EMBL" id="MDE1472832.1"/>
    </source>
</evidence>
<comment type="caution">
    <text evidence="2">The sequence shown here is derived from an EMBL/GenBank/DDBJ whole genome shotgun (WGS) entry which is preliminary data.</text>
</comment>
<evidence type="ECO:0000256" key="1">
    <source>
        <dbReference type="SAM" id="MobiDB-lite"/>
    </source>
</evidence>
<gene>
    <name evidence="2" type="ORF">PTZ04_21450</name>
</gene>
<evidence type="ECO:0000313" key="3">
    <source>
        <dbReference type="Proteomes" id="UP001215087"/>
    </source>
</evidence>
<reference evidence="2 3" key="1">
    <citation type="submission" date="2023-02" db="EMBL/GenBank/DDBJ databases">
        <title>Comparative genome analysis of Eubacterium limosum species.</title>
        <authorList>
            <person name="Bak J.E."/>
        </authorList>
    </citation>
    <scope>NUCLEOTIDE SEQUENCE [LARGE SCALE GENOMIC DNA]</scope>
    <source>
        <strain evidence="2 3">KGMB01548</strain>
    </source>
</reference>
<protein>
    <submittedName>
        <fullName evidence="2">Phage head-tail adapter protein</fullName>
    </submittedName>
</protein>
<sequence length="104" mass="11665">MSVNRAMHPVTLQKKEKTRTASGAEKKAWKTIETIDAAIWKTNELSVTESLKYGDSSHTGLTHCKTIKSGLYRILDGDTRYQVIDVNTESRLTNLLLKVVDTDV</sequence>
<accession>A0ABT5UV35</accession>
<proteinExistence type="predicted"/>